<organism evidence="8 9">
    <name type="scientific">Reticulibacter mediterranei</name>
    <dbReference type="NCBI Taxonomy" id="2778369"/>
    <lineage>
        <taxon>Bacteria</taxon>
        <taxon>Bacillati</taxon>
        <taxon>Chloroflexota</taxon>
        <taxon>Ktedonobacteria</taxon>
        <taxon>Ktedonobacterales</taxon>
        <taxon>Reticulibacteraceae</taxon>
        <taxon>Reticulibacter</taxon>
    </lineage>
</organism>
<gene>
    <name evidence="8" type="ORF">KSF_057980</name>
</gene>
<evidence type="ECO:0000256" key="5">
    <source>
        <dbReference type="ARBA" id="ARBA00022840"/>
    </source>
</evidence>
<dbReference type="EC" id="2.7.11.1" evidence="1"/>
<name>A0A8J3INT5_9CHLR</name>
<dbReference type="Gene3D" id="3.30.200.20">
    <property type="entry name" value="Phosphorylase Kinase, domain 1"/>
    <property type="match status" value="1"/>
</dbReference>
<dbReference type="PANTHER" id="PTHR43289">
    <property type="entry name" value="MITOGEN-ACTIVATED PROTEIN KINASE KINASE KINASE 20-RELATED"/>
    <property type="match status" value="1"/>
</dbReference>
<dbReference type="SMART" id="SM00220">
    <property type="entry name" value="S_TKc"/>
    <property type="match status" value="1"/>
</dbReference>
<dbReference type="SUPFAM" id="SSF56112">
    <property type="entry name" value="Protein kinase-like (PK-like)"/>
    <property type="match status" value="1"/>
</dbReference>
<evidence type="ECO:0000256" key="1">
    <source>
        <dbReference type="ARBA" id="ARBA00012513"/>
    </source>
</evidence>
<dbReference type="Gene3D" id="2.60.260.20">
    <property type="entry name" value="Urease metallochaperone UreE, N-terminal domain"/>
    <property type="match status" value="1"/>
</dbReference>
<dbReference type="Pfam" id="PF00069">
    <property type="entry name" value="Pkinase"/>
    <property type="match status" value="1"/>
</dbReference>
<dbReference type="AlphaFoldDB" id="A0A8J3INT5"/>
<dbReference type="SUPFAM" id="SSF49493">
    <property type="entry name" value="HSP40/DnaJ peptide-binding domain"/>
    <property type="match status" value="1"/>
</dbReference>
<keyword evidence="6" id="KW-0812">Transmembrane</keyword>
<dbReference type="CDD" id="cd14014">
    <property type="entry name" value="STKc_PknB_like"/>
    <property type="match status" value="1"/>
</dbReference>
<feature type="domain" description="Protein kinase" evidence="7">
    <location>
        <begin position="1"/>
        <end position="264"/>
    </location>
</feature>
<evidence type="ECO:0000313" key="8">
    <source>
        <dbReference type="EMBL" id="GHO95750.1"/>
    </source>
</evidence>
<evidence type="ECO:0000256" key="6">
    <source>
        <dbReference type="SAM" id="Phobius"/>
    </source>
</evidence>
<dbReference type="Proteomes" id="UP000597444">
    <property type="component" value="Unassembled WGS sequence"/>
</dbReference>
<reference evidence="8" key="1">
    <citation type="submission" date="2020-10" db="EMBL/GenBank/DDBJ databases">
        <title>Taxonomic study of unclassified bacteria belonging to the class Ktedonobacteria.</title>
        <authorList>
            <person name="Yabe S."/>
            <person name="Wang C.M."/>
            <person name="Zheng Y."/>
            <person name="Sakai Y."/>
            <person name="Cavaletti L."/>
            <person name="Monciardini P."/>
            <person name="Donadio S."/>
        </authorList>
    </citation>
    <scope>NUCLEOTIDE SEQUENCE</scope>
    <source>
        <strain evidence="8">ID150040</strain>
    </source>
</reference>
<feature type="transmembrane region" description="Helical" evidence="6">
    <location>
        <begin position="379"/>
        <end position="400"/>
    </location>
</feature>
<accession>A0A8J3INT5</accession>
<keyword evidence="4" id="KW-0418">Kinase</keyword>
<dbReference type="Gene3D" id="1.10.510.10">
    <property type="entry name" value="Transferase(Phosphotransferase) domain 1"/>
    <property type="match status" value="1"/>
</dbReference>
<dbReference type="EMBL" id="BNJK01000001">
    <property type="protein sequence ID" value="GHO95750.1"/>
    <property type="molecule type" value="Genomic_DNA"/>
</dbReference>
<keyword evidence="5" id="KW-0067">ATP-binding</keyword>
<keyword evidence="2" id="KW-0808">Transferase</keyword>
<dbReference type="PROSITE" id="PS50011">
    <property type="entry name" value="PROTEIN_KINASE_DOM"/>
    <property type="match status" value="1"/>
</dbReference>
<dbReference type="PANTHER" id="PTHR43289:SF6">
    <property type="entry name" value="SERINE_THREONINE-PROTEIN KINASE NEKL-3"/>
    <property type="match status" value="1"/>
</dbReference>
<sequence>MGEIYLAEDLLLDRQVAIKVIQANQAYFTNADVTREGIRLFLREARAAAQLDHPHILPLYDCGEIAIRGVPLMYMVMPLRQEGSLAEWLENHSQQLFSLQEVAKLVQQAAAALQHAHDHQIVHQDVKPANFLIRERRGEHEEEYLDLQLADFGIAKLLRAAGEESEVPRGTPAYVAPEQWDSRPGPASDQYALAVMTYELLTGDVPFTGTQDDVMYQHLYILPRPVSEINPRLPASVDAVLLRALRKQPAERYPSVSAFARAFQRALQENGALYQTVIISPTEAQEGTYRTLNLPGRRRVVVDIPPGVVHGEIMKFKGIGEPGYGGQPGSLILTVNVEQEDDIATLPRPVALPKTAPPVYPAQHPVPSRVPPVRHSGTALTWLFTLAAFLVIGSGSLFYFTQAQAMNAAYARSTAIAQAHWTAITIAQGATSTANTNSNATSTAAQTTVTAKAATATKKAVDATTTADAQANLTATASTTAATATAQVHQAATETAVTGANATATAGTKATATVVVAATAQANVALASTYATTTARGVLQFDDPLQDNGLGYRWDEISVSGGGCAFTNQGYRSRVSQSHVVSPCFARATDYRNFFYQVNMQIVSGDQGGLIFYADAVTDTFYYFRVGADGSYALEIYKQANAVGTLQQGKSEAIKTGLNQNNLLAVSVEKGRIDLYINMQPITSVNDTTLAHGQVGVVAEDVLHPTEVAFSNARVRTY</sequence>
<comment type="caution">
    <text evidence="8">The sequence shown here is derived from an EMBL/GenBank/DDBJ whole genome shotgun (WGS) entry which is preliminary data.</text>
</comment>
<dbReference type="GO" id="GO:0051082">
    <property type="term" value="F:unfolded protein binding"/>
    <property type="evidence" value="ECO:0007669"/>
    <property type="project" value="InterPro"/>
</dbReference>
<dbReference type="Gene3D" id="2.60.120.560">
    <property type="entry name" value="Exo-inulinase, domain 1"/>
    <property type="match status" value="1"/>
</dbReference>
<evidence type="ECO:0000256" key="3">
    <source>
        <dbReference type="ARBA" id="ARBA00022741"/>
    </source>
</evidence>
<evidence type="ECO:0000259" key="7">
    <source>
        <dbReference type="PROSITE" id="PS50011"/>
    </source>
</evidence>
<dbReference type="PROSITE" id="PS00108">
    <property type="entry name" value="PROTEIN_KINASE_ST"/>
    <property type="match status" value="1"/>
</dbReference>
<evidence type="ECO:0000256" key="4">
    <source>
        <dbReference type="ARBA" id="ARBA00022777"/>
    </source>
</evidence>
<evidence type="ECO:0000313" key="9">
    <source>
        <dbReference type="Proteomes" id="UP000597444"/>
    </source>
</evidence>
<dbReference type="InterPro" id="IPR000719">
    <property type="entry name" value="Prot_kinase_dom"/>
</dbReference>
<dbReference type="GO" id="GO:0004674">
    <property type="term" value="F:protein serine/threonine kinase activity"/>
    <property type="evidence" value="ECO:0007669"/>
    <property type="project" value="UniProtKB-EC"/>
</dbReference>
<dbReference type="InterPro" id="IPR008271">
    <property type="entry name" value="Ser/Thr_kinase_AS"/>
</dbReference>
<dbReference type="InterPro" id="IPR011009">
    <property type="entry name" value="Kinase-like_dom_sf"/>
</dbReference>
<keyword evidence="9" id="KW-1185">Reference proteome</keyword>
<keyword evidence="6" id="KW-0472">Membrane</keyword>
<dbReference type="GO" id="GO:0006457">
    <property type="term" value="P:protein folding"/>
    <property type="evidence" value="ECO:0007669"/>
    <property type="project" value="InterPro"/>
</dbReference>
<evidence type="ECO:0000256" key="2">
    <source>
        <dbReference type="ARBA" id="ARBA00022679"/>
    </source>
</evidence>
<protein>
    <recommendedName>
        <fullName evidence="1">non-specific serine/threonine protein kinase</fullName>
        <ecNumber evidence="1">2.7.11.1</ecNumber>
    </recommendedName>
</protein>
<dbReference type="InterPro" id="IPR008971">
    <property type="entry name" value="HSP40/DnaJ_pept-bd"/>
</dbReference>
<keyword evidence="6" id="KW-1133">Transmembrane helix</keyword>
<dbReference type="GO" id="GO:0005524">
    <property type="term" value="F:ATP binding"/>
    <property type="evidence" value="ECO:0007669"/>
    <property type="project" value="UniProtKB-KW"/>
</dbReference>
<keyword evidence="3" id="KW-0547">Nucleotide-binding</keyword>
<proteinExistence type="predicted"/>